<feature type="compositionally biased region" description="Low complexity" evidence="1">
    <location>
        <begin position="479"/>
        <end position="522"/>
    </location>
</feature>
<evidence type="ECO:0000256" key="2">
    <source>
        <dbReference type="SAM" id="SignalP"/>
    </source>
</evidence>
<accession>A0A517LKP5</accession>
<feature type="signal peptide" evidence="2">
    <location>
        <begin position="1"/>
        <end position="20"/>
    </location>
</feature>
<dbReference type="AlphaFoldDB" id="A0A517LKP5"/>
<feature type="region of interest" description="Disordered" evidence="1">
    <location>
        <begin position="479"/>
        <end position="533"/>
    </location>
</feature>
<feature type="domain" description="WSC" evidence="3">
    <location>
        <begin position="364"/>
        <end position="462"/>
    </location>
</feature>
<sequence length="569" mass="59089">MFSKLVTAGLAALVATPASAFIRFGCANNLVEERADPIVNPGAVAAHAHKIVGGNGFGFDMSYDTARASQCSSCPIKQDLSNYWTPKLYFQNADGTFQSVPTVGDSLSDLNGGQTVYYLQRGPGPIKAFPKDFRMLAGDNRKRSFSNDYAGQAVSYACLGAGKSETNFLPEYNCPGGLRAQIFFPSCWDGINTDSADHKSHVSYPATGAYNNPTTCPSTHPVQLVSLFYEVLYDTNQFADKWGNSKQPFVFANGDNTGYGFHGDFVNGWDIPTLQSVVTDCTDNSGTLEKCPILQKFTNQEQNACRLTPQIDEPVKGLLTALPGCNPVTSGPDPAPANPVCTGQKAAVIGSAAAPFTDVSTTKGWGYVGCGTDSGNPRTLNDKQSIYLSGAGDNMTVEWCMDFCEGYKYAGLEYASQCFCANTLPTSGAPKEGIQGNCNMPCKGDAKQLCGGPSALSIYTKCASGSTCSNAGASSVSAAASSSPSSSTPSPSSSSTTPAASSSLSSVSKPATSSPSPSATPSSSPPSNPATVSSMAAPVKMASPISFSSSGLKTVYVTVPAAACTSSLV</sequence>
<evidence type="ECO:0000256" key="1">
    <source>
        <dbReference type="SAM" id="MobiDB-lite"/>
    </source>
</evidence>
<dbReference type="Pfam" id="PF09362">
    <property type="entry name" value="DUF1996"/>
    <property type="match status" value="1"/>
</dbReference>
<name>A0A517LKP5_9PEZI</name>
<dbReference type="Proteomes" id="UP000316270">
    <property type="component" value="Chromosome 14"/>
</dbReference>
<keyword evidence="2" id="KW-0732">Signal</keyword>
<dbReference type="InterPro" id="IPR018535">
    <property type="entry name" value="DUF1996"/>
</dbReference>
<proteinExistence type="predicted"/>
<gene>
    <name evidence="4" type="ORF">FKW77_008251</name>
</gene>
<dbReference type="Pfam" id="PF01822">
    <property type="entry name" value="WSC"/>
    <property type="match status" value="1"/>
</dbReference>
<dbReference type="PROSITE" id="PS51212">
    <property type="entry name" value="WSC"/>
    <property type="match status" value="1"/>
</dbReference>
<evidence type="ECO:0000313" key="4">
    <source>
        <dbReference type="EMBL" id="QDS76197.1"/>
    </source>
</evidence>
<keyword evidence="5" id="KW-1185">Reference proteome</keyword>
<evidence type="ECO:0000313" key="5">
    <source>
        <dbReference type="Proteomes" id="UP000316270"/>
    </source>
</evidence>
<feature type="chain" id="PRO_5021834164" description="WSC domain-containing protein" evidence="2">
    <location>
        <begin position="21"/>
        <end position="569"/>
    </location>
</feature>
<dbReference type="InterPro" id="IPR002889">
    <property type="entry name" value="WSC_carb-bd"/>
</dbReference>
<protein>
    <recommendedName>
        <fullName evidence="3">WSC domain-containing protein</fullName>
    </recommendedName>
</protein>
<organism evidence="4 5">
    <name type="scientific">Venturia effusa</name>
    <dbReference type="NCBI Taxonomy" id="50376"/>
    <lineage>
        <taxon>Eukaryota</taxon>
        <taxon>Fungi</taxon>
        <taxon>Dikarya</taxon>
        <taxon>Ascomycota</taxon>
        <taxon>Pezizomycotina</taxon>
        <taxon>Dothideomycetes</taxon>
        <taxon>Pleosporomycetidae</taxon>
        <taxon>Venturiales</taxon>
        <taxon>Venturiaceae</taxon>
        <taxon>Venturia</taxon>
    </lineage>
</organism>
<dbReference type="PANTHER" id="PTHR43662">
    <property type="match status" value="1"/>
</dbReference>
<dbReference type="STRING" id="50376.A0A517LKP5"/>
<dbReference type="OrthoDB" id="74764at2759"/>
<dbReference type="PANTHER" id="PTHR43662:SF3">
    <property type="entry name" value="DOMAIN PROTEIN, PUTATIVE (AFU_ORTHOLOGUE AFUA_6G11970)-RELATED"/>
    <property type="match status" value="1"/>
</dbReference>
<dbReference type="EMBL" id="CP042198">
    <property type="protein sequence ID" value="QDS76197.1"/>
    <property type="molecule type" value="Genomic_DNA"/>
</dbReference>
<dbReference type="SMART" id="SM00321">
    <property type="entry name" value="WSC"/>
    <property type="match status" value="1"/>
</dbReference>
<reference evidence="4 5" key="1">
    <citation type="submission" date="2019-07" db="EMBL/GenBank/DDBJ databases">
        <title>Finished genome of Venturia effusa.</title>
        <authorList>
            <person name="Young C.A."/>
            <person name="Cox M.P."/>
            <person name="Ganley A.R.D."/>
            <person name="David W.J."/>
        </authorList>
    </citation>
    <scope>NUCLEOTIDE SEQUENCE [LARGE SCALE GENOMIC DNA]</scope>
    <source>
        <strain evidence="5">albino</strain>
    </source>
</reference>
<evidence type="ECO:0000259" key="3">
    <source>
        <dbReference type="PROSITE" id="PS51212"/>
    </source>
</evidence>